<name>A0A124GG42_RHILI</name>
<dbReference type="AlphaFoldDB" id="A0A124GG42"/>
<dbReference type="Gene3D" id="3.40.50.1010">
    <property type="entry name" value="5'-nuclease"/>
    <property type="match status" value="1"/>
</dbReference>
<dbReference type="OrthoDB" id="7277438at2"/>
<reference evidence="1 2" key="1">
    <citation type="submission" date="2015-12" db="EMBL/GenBank/DDBJ databases">
        <title>Draft genome sequence of Mesorhizobium sp. UFLA 01-765, a multitolerant efficient symbiont and plant-growth promoting strain isolated from Zn-mining soil using Leucaena leucocephala as a trap plant.</title>
        <authorList>
            <person name="Rangel W.M."/>
            <person name="Thijs S."/>
            <person name="Longatti S.M."/>
            <person name="Moreira F.M."/>
            <person name="Weyens N."/>
            <person name="Vangronsveld J."/>
            <person name="Van Hamme J.D."/>
            <person name="Bottos E.M."/>
            <person name="Rineau F."/>
        </authorList>
    </citation>
    <scope>NUCLEOTIDE SEQUENCE [LARGE SCALE GENOMIC DNA]</scope>
    <source>
        <strain evidence="1 2">UFLA 01-765</strain>
    </source>
</reference>
<proteinExistence type="predicted"/>
<dbReference type="InterPro" id="IPR029060">
    <property type="entry name" value="PIN-like_dom_sf"/>
</dbReference>
<dbReference type="Proteomes" id="UP000053176">
    <property type="component" value="Unassembled WGS sequence"/>
</dbReference>
<comment type="caution">
    <text evidence="1">The sequence shown here is derived from an EMBL/GenBank/DDBJ whole genome shotgun (WGS) entry which is preliminary data.</text>
</comment>
<dbReference type="SUPFAM" id="SSF88723">
    <property type="entry name" value="PIN domain-like"/>
    <property type="match status" value="1"/>
</dbReference>
<sequence>MSSDLRAALRRFKPDKHRTQLTPRARGELVSVTDISLSGRPALVPDTNIYIMAAAGTLPEAARLLLERSLLFHCSVCLSELTTGVANYDPARPDWRRVRDHYTALFDTIPDSRILIPDDQAWIDAGVIAGSLSRIQNFHKNQRKECLNDALIYLTAAKAGLSVLTGNTADFDLIQQVAPGGRFIHL</sequence>
<organism evidence="1 2">
    <name type="scientific">Rhizobium loti</name>
    <name type="common">Mesorhizobium loti</name>
    <dbReference type="NCBI Taxonomy" id="381"/>
    <lineage>
        <taxon>Bacteria</taxon>
        <taxon>Pseudomonadati</taxon>
        <taxon>Pseudomonadota</taxon>
        <taxon>Alphaproteobacteria</taxon>
        <taxon>Hyphomicrobiales</taxon>
        <taxon>Phyllobacteriaceae</taxon>
        <taxon>Mesorhizobium</taxon>
    </lineage>
</organism>
<dbReference type="EMBL" id="LPWA01000116">
    <property type="protein sequence ID" value="KUM25568.1"/>
    <property type="molecule type" value="Genomic_DNA"/>
</dbReference>
<protein>
    <submittedName>
        <fullName evidence="1">DNA-binding protein</fullName>
    </submittedName>
</protein>
<keyword evidence="1" id="KW-0238">DNA-binding</keyword>
<evidence type="ECO:0000313" key="2">
    <source>
        <dbReference type="Proteomes" id="UP000053176"/>
    </source>
</evidence>
<gene>
    <name evidence="1" type="ORF">AU467_25670</name>
</gene>
<evidence type="ECO:0000313" key="1">
    <source>
        <dbReference type="EMBL" id="KUM25568.1"/>
    </source>
</evidence>
<accession>A0A124GG42</accession>
<dbReference type="GO" id="GO:0003677">
    <property type="term" value="F:DNA binding"/>
    <property type="evidence" value="ECO:0007669"/>
    <property type="project" value="UniProtKB-KW"/>
</dbReference>